<dbReference type="PANTHER" id="PTHR15744:SF0">
    <property type="entry name" value="KH HOMOLOGY DOMAIN-CONTAINING PROTEIN 4"/>
    <property type="match status" value="1"/>
</dbReference>
<dbReference type="CDD" id="cd22386">
    <property type="entry name" value="KH-I_KHDC4_rpt2"/>
    <property type="match status" value="1"/>
</dbReference>
<dbReference type="Gene3D" id="3.30.70.330">
    <property type="match status" value="1"/>
</dbReference>
<dbReference type="InterPro" id="IPR047889">
    <property type="entry name" value="KHDC4_KH-I_second"/>
</dbReference>
<dbReference type="GO" id="GO:0003723">
    <property type="term" value="F:RNA binding"/>
    <property type="evidence" value="ECO:0007669"/>
    <property type="project" value="UniProtKB-UniRule"/>
</dbReference>
<evidence type="ECO:0000313" key="5">
    <source>
        <dbReference type="Proteomes" id="UP000541610"/>
    </source>
</evidence>
<dbReference type="InterPro" id="IPR012677">
    <property type="entry name" value="Nucleotide-bd_a/b_plait_sf"/>
</dbReference>
<feature type="region of interest" description="Disordered" evidence="2">
    <location>
        <begin position="210"/>
        <end position="236"/>
    </location>
</feature>
<feature type="compositionally biased region" description="Basic and acidic residues" evidence="2">
    <location>
        <begin position="214"/>
        <end position="225"/>
    </location>
</feature>
<keyword evidence="1" id="KW-0694">RNA-binding</keyword>
<reference evidence="4 5" key="1">
    <citation type="submission" date="2020-04" db="EMBL/GenBank/DDBJ databases">
        <title>Perkinsus olseni comparative genomics.</title>
        <authorList>
            <person name="Bogema D.R."/>
        </authorList>
    </citation>
    <scope>NUCLEOTIDE SEQUENCE [LARGE SCALE GENOMIC DNA]</scope>
    <source>
        <strain evidence="4">00978-12</strain>
    </source>
</reference>
<dbReference type="Gene3D" id="3.30.1370.10">
    <property type="entry name" value="K Homology domain, type 1"/>
    <property type="match status" value="1"/>
</dbReference>
<dbReference type="SUPFAM" id="SSF54791">
    <property type="entry name" value="Eukaryotic type KH-domain (KH-domain type I)"/>
    <property type="match status" value="1"/>
</dbReference>
<dbReference type="InterPro" id="IPR035979">
    <property type="entry name" value="RBD_domain_sf"/>
</dbReference>
<dbReference type="PROSITE" id="PS50102">
    <property type="entry name" value="RRM"/>
    <property type="match status" value="1"/>
</dbReference>
<feature type="compositionally biased region" description="Basic and acidic residues" evidence="2">
    <location>
        <begin position="341"/>
        <end position="354"/>
    </location>
</feature>
<dbReference type="Proteomes" id="UP000541610">
    <property type="component" value="Unassembled WGS sequence"/>
</dbReference>
<feature type="region of interest" description="Disordered" evidence="2">
    <location>
        <begin position="508"/>
        <end position="563"/>
    </location>
</feature>
<dbReference type="InterPro" id="IPR055256">
    <property type="entry name" value="KH_1_KHDC4/BBP-like"/>
</dbReference>
<feature type="region of interest" description="Disordered" evidence="2">
    <location>
        <begin position="276"/>
        <end position="388"/>
    </location>
</feature>
<evidence type="ECO:0000256" key="2">
    <source>
        <dbReference type="SAM" id="MobiDB-lite"/>
    </source>
</evidence>
<accession>A0A7J6PP62</accession>
<gene>
    <name evidence="4" type="ORF">FOZ60_004386</name>
</gene>
<dbReference type="InterPro" id="IPR036612">
    <property type="entry name" value="KH_dom_type_1_sf"/>
</dbReference>
<feature type="region of interest" description="Disordered" evidence="2">
    <location>
        <begin position="1"/>
        <end position="57"/>
    </location>
</feature>
<sequence>MLHTRQGPLPSRMAGGRTDGRRSPSYDGRSIDTTSSSTTTPDCSLEKRTEKSTSPQQAEAVRQLLEFMSAADAGDPTAASLFAGLNAHQQLFNAAAESDEMMMEEDATRGMWSEDGYPLSVCVQGDDYYFQLLEDDLRKVFGRYGEVRLIEVTSPDRDVAHVYYEQLTDAENAVQDLNDKVLKGVKGVLRVVWGLYNSPSTFASLNSLSVTEQPRVDDEGRDGNERMSLSSSLTESGGGAEAFVYEKNPEGLNDAAIGSCYDDATLNRLLSELRSGSCPLRDEGMTKELRTESTATTSAMSSRRPSQDGIIGVPPSQAAAIDDDRRGHDHNQQQPPLGAEGRMKREISEQREDEASGVPPPPPREAASVGSSLPRTVPSAATSPTRGPIRKFTCRFDIGIENDKEFQVARRIIGNKGANMKRIVGLSNAKLRLRGQGSGYLEGAVRQESPDPLHLCISCINRDGYLAAVEETKTLLRRVYTEWRNFQINKGRGDPGMMEIQMKEHFLTGPPDGPTNGINQKLNMHSPRRRGTPLSSSVMRKDRYESSGHHFTATTTDSVPRRR</sequence>
<dbReference type="PANTHER" id="PTHR15744">
    <property type="entry name" value="BLOM7"/>
    <property type="match status" value="1"/>
</dbReference>
<feature type="compositionally biased region" description="Polar residues" evidence="2">
    <location>
        <begin position="552"/>
        <end position="563"/>
    </location>
</feature>
<evidence type="ECO:0000313" key="4">
    <source>
        <dbReference type="EMBL" id="KAF4697516.1"/>
    </source>
</evidence>
<proteinExistence type="predicted"/>
<dbReference type="GO" id="GO:0005634">
    <property type="term" value="C:nucleus"/>
    <property type="evidence" value="ECO:0007669"/>
    <property type="project" value="InterPro"/>
</dbReference>
<dbReference type="Pfam" id="PF22675">
    <property type="entry name" value="KH-I_KHDC4-BBP"/>
    <property type="match status" value="1"/>
</dbReference>
<dbReference type="EMBL" id="JABANP010000002">
    <property type="protein sequence ID" value="KAF4697516.1"/>
    <property type="molecule type" value="Genomic_DNA"/>
</dbReference>
<protein>
    <recommendedName>
        <fullName evidence="3">RRM domain-containing protein</fullName>
    </recommendedName>
</protein>
<feature type="compositionally biased region" description="Low complexity" evidence="2">
    <location>
        <begin position="292"/>
        <end position="304"/>
    </location>
</feature>
<dbReference type="OrthoDB" id="5989967at2759"/>
<feature type="compositionally biased region" description="Basic and acidic residues" evidence="2">
    <location>
        <begin position="539"/>
        <end position="548"/>
    </location>
</feature>
<dbReference type="SUPFAM" id="SSF54928">
    <property type="entry name" value="RNA-binding domain, RBD"/>
    <property type="match status" value="1"/>
</dbReference>
<feature type="compositionally biased region" description="Basic and acidic residues" evidence="2">
    <location>
        <begin position="322"/>
        <end position="331"/>
    </location>
</feature>
<evidence type="ECO:0000256" key="1">
    <source>
        <dbReference type="PROSITE-ProRule" id="PRU00176"/>
    </source>
</evidence>
<dbReference type="InterPro" id="IPR000504">
    <property type="entry name" value="RRM_dom"/>
</dbReference>
<organism evidence="4 5">
    <name type="scientific">Perkinsus olseni</name>
    <name type="common">Perkinsus atlanticus</name>
    <dbReference type="NCBI Taxonomy" id="32597"/>
    <lineage>
        <taxon>Eukaryota</taxon>
        <taxon>Sar</taxon>
        <taxon>Alveolata</taxon>
        <taxon>Perkinsozoa</taxon>
        <taxon>Perkinsea</taxon>
        <taxon>Perkinsida</taxon>
        <taxon>Perkinsidae</taxon>
        <taxon>Perkinsus</taxon>
    </lineage>
</organism>
<evidence type="ECO:0000259" key="3">
    <source>
        <dbReference type="PROSITE" id="PS50102"/>
    </source>
</evidence>
<dbReference type="AlphaFoldDB" id="A0A7J6PP62"/>
<dbReference type="Pfam" id="PF00076">
    <property type="entry name" value="RRM_1"/>
    <property type="match status" value="1"/>
</dbReference>
<dbReference type="InterPro" id="IPR031121">
    <property type="entry name" value="RIK/BLOM7"/>
</dbReference>
<feature type="domain" description="RRM" evidence="3">
    <location>
        <begin position="119"/>
        <end position="184"/>
    </location>
</feature>
<feature type="compositionally biased region" description="Polar residues" evidence="2">
    <location>
        <begin position="369"/>
        <end position="385"/>
    </location>
</feature>
<name>A0A7J6PP62_PEROL</name>
<feature type="compositionally biased region" description="Basic and acidic residues" evidence="2">
    <location>
        <begin position="280"/>
        <end position="291"/>
    </location>
</feature>
<comment type="caution">
    <text evidence="4">The sequence shown here is derived from an EMBL/GenBank/DDBJ whole genome shotgun (WGS) entry which is preliminary data.</text>
</comment>